<accession>A0A8S2ZD09</accession>
<evidence type="ECO:0000313" key="1">
    <source>
        <dbReference type="EMBL" id="CAF4629376.1"/>
    </source>
</evidence>
<organism evidence="1 2">
    <name type="scientific">Rotaria magnacalcarata</name>
    <dbReference type="NCBI Taxonomy" id="392030"/>
    <lineage>
        <taxon>Eukaryota</taxon>
        <taxon>Metazoa</taxon>
        <taxon>Spiralia</taxon>
        <taxon>Gnathifera</taxon>
        <taxon>Rotifera</taxon>
        <taxon>Eurotatoria</taxon>
        <taxon>Bdelloidea</taxon>
        <taxon>Philodinida</taxon>
        <taxon>Philodinidae</taxon>
        <taxon>Rotaria</taxon>
    </lineage>
</organism>
<dbReference type="EMBL" id="CAJOBJ010110540">
    <property type="protein sequence ID" value="CAF4629376.1"/>
    <property type="molecule type" value="Genomic_DNA"/>
</dbReference>
<name>A0A8S2ZD09_9BILA</name>
<proteinExistence type="predicted"/>
<gene>
    <name evidence="1" type="ORF">GIL414_LOCUS40140</name>
</gene>
<dbReference type="Proteomes" id="UP000681720">
    <property type="component" value="Unassembled WGS sequence"/>
</dbReference>
<evidence type="ECO:0000313" key="2">
    <source>
        <dbReference type="Proteomes" id="UP000681720"/>
    </source>
</evidence>
<dbReference type="AlphaFoldDB" id="A0A8S2ZD09"/>
<comment type="caution">
    <text evidence="1">The sequence shown here is derived from an EMBL/GenBank/DDBJ whole genome shotgun (WGS) entry which is preliminary data.</text>
</comment>
<sequence length="189" mass="21732">ISQVTALYQSENREVPLLPARKFAPVQHSVRSLNSIFLYSQPSFNNQRSPLRSFHSDASSIETYSLVSLVTIIERYQNVHMITIELETKAGKLMHALSLNKANNINITIDIEFLSRSIFGKLFQLRKQYLITGLDADIAGQPFVRKNILLDKLLIEKLLNFSTLKYPNLAKSWFRFAAWAYLWGRELLA</sequence>
<reference evidence="1" key="1">
    <citation type="submission" date="2021-02" db="EMBL/GenBank/DDBJ databases">
        <authorList>
            <person name="Nowell W R."/>
        </authorList>
    </citation>
    <scope>NUCLEOTIDE SEQUENCE</scope>
</reference>
<feature type="non-terminal residue" evidence="1">
    <location>
        <position position="1"/>
    </location>
</feature>
<protein>
    <submittedName>
        <fullName evidence="1">Uncharacterized protein</fullName>
    </submittedName>
</protein>